<accession>A0AB39VGC1</accession>
<keyword evidence="1" id="KW-1133">Transmembrane helix</keyword>
<gene>
    <name evidence="2" type="ORF">AB8B22_10395</name>
</gene>
<dbReference type="AlphaFoldDB" id="A0AB39VGC1"/>
<reference evidence="2" key="1">
    <citation type="submission" date="2024-07" db="EMBL/GenBank/DDBJ databases">
        <authorList>
            <person name="Li X.-J."/>
            <person name="Wang X."/>
        </authorList>
    </citation>
    <scope>NUCLEOTIDE SEQUENCE</scope>
    <source>
        <strain evidence="2">HSP-334</strain>
    </source>
</reference>
<dbReference type="InterPro" id="IPR021279">
    <property type="entry name" value="DUF2721"/>
</dbReference>
<sequence length="137" mass="15777">MTLEITTPAVLFPTVSLLLLAYTNRFLALTSIVRRMDSSGEVEHEFYQVKNLRKRLNYIKKMQYFGVSSLLMCAVSMLFLFFQIDFIGKISFAISLVLLVISLLFSLLEIQISLEALRIHLNYSENESNEDEGKNKK</sequence>
<dbReference type="Pfam" id="PF11026">
    <property type="entry name" value="DUF2721"/>
    <property type="match status" value="1"/>
</dbReference>
<keyword evidence="1" id="KW-0812">Transmembrane</keyword>
<evidence type="ECO:0000313" key="2">
    <source>
        <dbReference type="EMBL" id="XDU66758.1"/>
    </source>
</evidence>
<name>A0AB39VGC1_9FUSO</name>
<dbReference type="EMBL" id="CP165644">
    <property type="protein sequence ID" value="XDU66758.1"/>
    <property type="molecule type" value="Genomic_DNA"/>
</dbReference>
<dbReference type="RefSeq" id="WP_094079463.1">
    <property type="nucleotide sequence ID" value="NZ_CP165644.1"/>
</dbReference>
<evidence type="ECO:0000256" key="1">
    <source>
        <dbReference type="SAM" id="Phobius"/>
    </source>
</evidence>
<keyword evidence="1" id="KW-0472">Membrane</keyword>
<feature type="transmembrane region" description="Helical" evidence="1">
    <location>
        <begin position="90"/>
        <end position="108"/>
    </location>
</feature>
<proteinExistence type="predicted"/>
<organism evidence="2">
    <name type="scientific">Leptotrichia rugosa</name>
    <dbReference type="NCBI Taxonomy" id="3239302"/>
    <lineage>
        <taxon>Bacteria</taxon>
        <taxon>Fusobacteriati</taxon>
        <taxon>Fusobacteriota</taxon>
        <taxon>Fusobacteriia</taxon>
        <taxon>Fusobacteriales</taxon>
        <taxon>Leptotrichiaceae</taxon>
        <taxon>Leptotrichia</taxon>
    </lineage>
</organism>
<feature type="transmembrane region" description="Helical" evidence="1">
    <location>
        <begin position="6"/>
        <end position="27"/>
    </location>
</feature>
<protein>
    <submittedName>
        <fullName evidence="2">DUF2721 domain-containing protein</fullName>
    </submittedName>
</protein>
<feature type="transmembrane region" description="Helical" evidence="1">
    <location>
        <begin position="64"/>
        <end position="84"/>
    </location>
</feature>
<dbReference type="KEGG" id="lrug:AB8B22_10395"/>